<proteinExistence type="predicted"/>
<reference evidence="7" key="1">
    <citation type="submission" date="2022-11" db="UniProtKB">
        <authorList>
            <consortium name="WormBaseParasite"/>
        </authorList>
    </citation>
    <scope>IDENTIFICATION</scope>
</reference>
<feature type="transmembrane region" description="Helical" evidence="5">
    <location>
        <begin position="183"/>
        <end position="206"/>
    </location>
</feature>
<keyword evidence="2 5" id="KW-0812">Transmembrane</keyword>
<accession>A0A914HXS3</accession>
<dbReference type="InterPro" id="IPR000276">
    <property type="entry name" value="GPCR_Rhodpsn"/>
</dbReference>
<comment type="subcellular location">
    <subcellularLocation>
        <location evidence="1">Membrane</location>
    </subcellularLocation>
</comment>
<dbReference type="AlphaFoldDB" id="A0A914HXS3"/>
<organism evidence="6 7">
    <name type="scientific">Globodera rostochiensis</name>
    <name type="common">Golden nematode worm</name>
    <name type="synonym">Heterodera rostochiensis</name>
    <dbReference type="NCBI Taxonomy" id="31243"/>
    <lineage>
        <taxon>Eukaryota</taxon>
        <taxon>Metazoa</taxon>
        <taxon>Ecdysozoa</taxon>
        <taxon>Nematoda</taxon>
        <taxon>Chromadorea</taxon>
        <taxon>Rhabditida</taxon>
        <taxon>Tylenchina</taxon>
        <taxon>Tylenchomorpha</taxon>
        <taxon>Tylenchoidea</taxon>
        <taxon>Heteroderidae</taxon>
        <taxon>Heteroderinae</taxon>
        <taxon>Globodera</taxon>
    </lineage>
</organism>
<sequence>MSSKYDDLFYLTFKDCYPCWPLIGSAFAFGCIAIVGLVTNASVIYITFKTKALRGTANYLLALTSTFEILHQLGHFLFVYTAFSGINFIDYRLSVQIGTFFLFGLFGTNLSIFFTGFDRFFCVFLPTSYKCIKLRPYLAKIGLICALISTFVTVLFHIGAESMPDVKITGTIGDLLKGSAGTFYIKFGLTTNALTIVMYIATGILVRKKSAAQNVNSNANAFNKRIFRSLFLIVSVNVGGYFVVAVFLTFVAPKMDPIPIATSNGPILYATSSTHRKAFHLHFPFVFKHIGVSSSSPTVMPMTVGNIFKEYATPGNILKEYATPIMRGVPSVRQRTAAGGMPEKLFFK</sequence>
<evidence type="ECO:0000256" key="4">
    <source>
        <dbReference type="ARBA" id="ARBA00023136"/>
    </source>
</evidence>
<keyword evidence="6" id="KW-1185">Reference proteome</keyword>
<feature type="transmembrane region" description="Helical" evidence="5">
    <location>
        <begin position="227"/>
        <end position="252"/>
    </location>
</feature>
<dbReference type="InterPro" id="IPR019424">
    <property type="entry name" value="7TM_GPCR_Srsx"/>
</dbReference>
<feature type="transmembrane region" description="Helical" evidence="5">
    <location>
        <begin position="95"/>
        <end position="117"/>
    </location>
</feature>
<feature type="transmembrane region" description="Helical" evidence="5">
    <location>
        <begin position="60"/>
        <end position="83"/>
    </location>
</feature>
<dbReference type="PANTHER" id="PTHR23360:SF5">
    <property type="entry name" value="G-PROTEIN COUPLED RECEPTORS FAMILY 1 PROFILE DOMAIN-CONTAINING PROTEIN"/>
    <property type="match status" value="1"/>
</dbReference>
<dbReference type="GO" id="GO:0004930">
    <property type="term" value="F:G protein-coupled receptor activity"/>
    <property type="evidence" value="ECO:0007669"/>
    <property type="project" value="InterPro"/>
</dbReference>
<dbReference type="Proteomes" id="UP000887572">
    <property type="component" value="Unplaced"/>
</dbReference>
<dbReference type="CDD" id="cd00637">
    <property type="entry name" value="7tm_classA_rhodopsin-like"/>
    <property type="match status" value="1"/>
</dbReference>
<evidence type="ECO:0000313" key="6">
    <source>
        <dbReference type="Proteomes" id="UP000887572"/>
    </source>
</evidence>
<dbReference type="PROSITE" id="PS51257">
    <property type="entry name" value="PROKAR_LIPOPROTEIN"/>
    <property type="match status" value="1"/>
</dbReference>
<evidence type="ECO:0000256" key="3">
    <source>
        <dbReference type="ARBA" id="ARBA00022989"/>
    </source>
</evidence>
<dbReference type="SUPFAM" id="SSF81321">
    <property type="entry name" value="Family A G protein-coupled receptor-like"/>
    <property type="match status" value="1"/>
</dbReference>
<dbReference type="WBParaSite" id="Gr19_v10_g4757.t2">
    <property type="protein sequence ID" value="Gr19_v10_g4757.t2"/>
    <property type="gene ID" value="Gr19_v10_g4757"/>
</dbReference>
<evidence type="ECO:0000256" key="2">
    <source>
        <dbReference type="ARBA" id="ARBA00022692"/>
    </source>
</evidence>
<feature type="transmembrane region" description="Helical" evidence="5">
    <location>
        <begin position="20"/>
        <end position="48"/>
    </location>
</feature>
<keyword evidence="3 5" id="KW-1133">Transmembrane helix</keyword>
<dbReference type="InterPro" id="IPR047130">
    <property type="entry name" value="7TM_GPCR_Srsx_nematod"/>
</dbReference>
<feature type="transmembrane region" description="Helical" evidence="5">
    <location>
        <begin position="137"/>
        <end position="158"/>
    </location>
</feature>
<dbReference type="PANTHER" id="PTHR23360">
    <property type="entry name" value="G-PROTEIN COUPLED RECEPTORS FAMILY 1 PROFILE DOMAIN-CONTAINING PROTEIN-RELATED"/>
    <property type="match status" value="1"/>
</dbReference>
<evidence type="ECO:0000256" key="5">
    <source>
        <dbReference type="SAM" id="Phobius"/>
    </source>
</evidence>
<dbReference type="Gene3D" id="1.20.1070.10">
    <property type="entry name" value="Rhodopsin 7-helix transmembrane proteins"/>
    <property type="match status" value="1"/>
</dbReference>
<protein>
    <submittedName>
        <fullName evidence="7">G_PROTEIN_RECEP_F1_2 domain-containing protein</fullName>
    </submittedName>
</protein>
<dbReference type="SMART" id="SM01381">
    <property type="entry name" value="7TM_GPCR_Srsx"/>
    <property type="match status" value="1"/>
</dbReference>
<keyword evidence="4 5" id="KW-0472">Membrane</keyword>
<evidence type="ECO:0000256" key="1">
    <source>
        <dbReference type="ARBA" id="ARBA00004370"/>
    </source>
</evidence>
<name>A0A914HXS3_GLORO</name>
<dbReference type="Pfam" id="PF10320">
    <property type="entry name" value="7TM_GPCR_Srsx"/>
    <property type="match status" value="1"/>
</dbReference>
<dbReference type="GO" id="GO:0016020">
    <property type="term" value="C:membrane"/>
    <property type="evidence" value="ECO:0007669"/>
    <property type="project" value="UniProtKB-SubCell"/>
</dbReference>
<dbReference type="PROSITE" id="PS00237">
    <property type="entry name" value="G_PROTEIN_RECEP_F1_1"/>
    <property type="match status" value="1"/>
</dbReference>
<evidence type="ECO:0000313" key="7">
    <source>
        <dbReference type="WBParaSite" id="Gr19_v10_g4757.t2"/>
    </source>
</evidence>